<protein>
    <submittedName>
        <fullName evidence="1">Putative ovule protein</fullName>
    </submittedName>
</protein>
<reference evidence="1" key="1">
    <citation type="submission" date="2015-12" db="EMBL/GenBank/DDBJ databases">
        <title>Gene expression during late stages of embryo sac development: a critical building block for successful pollen-pistil interactions.</title>
        <authorList>
            <person name="Liu Y."/>
            <person name="Joly V."/>
            <person name="Sabar M."/>
            <person name="Matton D.P."/>
        </authorList>
    </citation>
    <scope>NUCLEOTIDE SEQUENCE</scope>
</reference>
<sequence>MGDSRGPYTDMDDLHVSVRTISTHYHKIKQSPTRMISTCLIYSNKISQSPSQTISPYPTYTQSQVNACAQYDFNKKG</sequence>
<accession>A0A0V0HVD7</accession>
<dbReference type="EMBL" id="GEDG01015354">
    <property type="protein sequence ID" value="JAP23546.1"/>
    <property type="molecule type" value="Transcribed_RNA"/>
</dbReference>
<organism evidence="1">
    <name type="scientific">Solanum chacoense</name>
    <name type="common">Chaco potato</name>
    <dbReference type="NCBI Taxonomy" id="4108"/>
    <lineage>
        <taxon>Eukaryota</taxon>
        <taxon>Viridiplantae</taxon>
        <taxon>Streptophyta</taxon>
        <taxon>Embryophyta</taxon>
        <taxon>Tracheophyta</taxon>
        <taxon>Spermatophyta</taxon>
        <taxon>Magnoliopsida</taxon>
        <taxon>eudicotyledons</taxon>
        <taxon>Gunneridae</taxon>
        <taxon>Pentapetalae</taxon>
        <taxon>asterids</taxon>
        <taxon>lamiids</taxon>
        <taxon>Solanales</taxon>
        <taxon>Solanaceae</taxon>
        <taxon>Solanoideae</taxon>
        <taxon>Solaneae</taxon>
        <taxon>Solanum</taxon>
    </lineage>
</organism>
<name>A0A0V0HVD7_SOLCH</name>
<proteinExistence type="predicted"/>
<dbReference type="EMBL" id="GEDG01014652">
    <property type="protein sequence ID" value="JAP24196.1"/>
    <property type="molecule type" value="Transcribed_RNA"/>
</dbReference>
<evidence type="ECO:0000313" key="1">
    <source>
        <dbReference type="EMBL" id="JAP24196.1"/>
    </source>
</evidence>
<dbReference type="AlphaFoldDB" id="A0A0V0HVD7"/>